<dbReference type="GO" id="GO:0005829">
    <property type="term" value="C:cytosol"/>
    <property type="evidence" value="ECO:0007669"/>
    <property type="project" value="TreeGrafter"/>
</dbReference>
<evidence type="ECO:0000313" key="2">
    <source>
        <dbReference type="EMBL" id="SEP57710.1"/>
    </source>
</evidence>
<name>A0A1H8YZU9_9BACI</name>
<accession>A0A1H8YZU9</accession>
<gene>
    <name evidence="2" type="ORF">SAMN05216362_101155</name>
</gene>
<dbReference type="SUPFAM" id="SSF50341">
    <property type="entry name" value="CheW-like"/>
    <property type="match status" value="1"/>
</dbReference>
<dbReference type="Gene3D" id="2.30.30.40">
    <property type="entry name" value="SH3 Domains"/>
    <property type="match status" value="1"/>
</dbReference>
<dbReference type="Proteomes" id="UP000199427">
    <property type="component" value="Unassembled WGS sequence"/>
</dbReference>
<evidence type="ECO:0000259" key="1">
    <source>
        <dbReference type="PROSITE" id="PS50851"/>
    </source>
</evidence>
<evidence type="ECO:0000313" key="3">
    <source>
        <dbReference type="Proteomes" id="UP000199427"/>
    </source>
</evidence>
<dbReference type="InterPro" id="IPR039315">
    <property type="entry name" value="CheW"/>
</dbReference>
<dbReference type="STRING" id="571933.SAMN05216362_101155"/>
<dbReference type="SMART" id="SM00260">
    <property type="entry name" value="CheW"/>
    <property type="match status" value="1"/>
</dbReference>
<dbReference type="PANTHER" id="PTHR22617">
    <property type="entry name" value="CHEMOTAXIS SENSOR HISTIDINE KINASE-RELATED"/>
    <property type="match status" value="1"/>
</dbReference>
<feature type="domain" description="CheW-like" evidence="1">
    <location>
        <begin position="3"/>
        <end position="143"/>
    </location>
</feature>
<dbReference type="OrthoDB" id="9794382at2"/>
<dbReference type="Pfam" id="PF01584">
    <property type="entry name" value="CheW"/>
    <property type="match status" value="1"/>
</dbReference>
<dbReference type="PANTHER" id="PTHR22617:SF23">
    <property type="entry name" value="CHEMOTAXIS PROTEIN CHEW"/>
    <property type="match status" value="1"/>
</dbReference>
<protein>
    <submittedName>
        <fullName evidence="2">Purine-binding chemotaxis protein CheW</fullName>
    </submittedName>
</protein>
<dbReference type="AlphaFoldDB" id="A0A1H8YZU9"/>
<dbReference type="PROSITE" id="PS50851">
    <property type="entry name" value="CHEW"/>
    <property type="match status" value="1"/>
</dbReference>
<reference evidence="2 3" key="1">
    <citation type="submission" date="2016-10" db="EMBL/GenBank/DDBJ databases">
        <authorList>
            <person name="de Groot N.N."/>
        </authorList>
    </citation>
    <scope>NUCLEOTIDE SEQUENCE [LARGE SCALE GENOMIC DNA]</scope>
    <source>
        <strain evidence="2 3">DSM 21633</strain>
    </source>
</reference>
<dbReference type="GO" id="GO:0007165">
    <property type="term" value="P:signal transduction"/>
    <property type="evidence" value="ECO:0007669"/>
    <property type="project" value="InterPro"/>
</dbReference>
<dbReference type="EMBL" id="FOES01000001">
    <property type="protein sequence ID" value="SEP57710.1"/>
    <property type="molecule type" value="Genomic_DNA"/>
</dbReference>
<dbReference type="CDD" id="cd00732">
    <property type="entry name" value="CheW"/>
    <property type="match status" value="1"/>
</dbReference>
<keyword evidence="3" id="KW-1185">Reference proteome</keyword>
<dbReference type="InterPro" id="IPR002545">
    <property type="entry name" value="CheW-lke_dom"/>
</dbReference>
<proteinExistence type="predicted"/>
<dbReference type="Gene3D" id="2.40.50.180">
    <property type="entry name" value="CheA-289, Domain 4"/>
    <property type="match status" value="1"/>
</dbReference>
<dbReference type="InterPro" id="IPR036061">
    <property type="entry name" value="CheW-like_dom_sf"/>
</dbReference>
<dbReference type="GO" id="GO:0006935">
    <property type="term" value="P:chemotaxis"/>
    <property type="evidence" value="ECO:0007669"/>
    <property type="project" value="InterPro"/>
</dbReference>
<dbReference type="RefSeq" id="WP_091772101.1">
    <property type="nucleotide sequence ID" value="NZ_CAESCL010000004.1"/>
</dbReference>
<sequence>MENQKFIVFKLDQEFYAIPVRLVQSIERIQSITRVPNTKSFVKGIMNLRGIITPVIDLRERLKLNAKAEDDHTRVIIAHLQDDSTGLIVDEANDVIEIDESNIKPTPETFDQVQMDYITGVIKDEDRLIVLLDLNQIFNSELVQLVE</sequence>
<organism evidence="2 3">
    <name type="scientific">Piscibacillus halophilus</name>
    <dbReference type="NCBI Taxonomy" id="571933"/>
    <lineage>
        <taxon>Bacteria</taxon>
        <taxon>Bacillati</taxon>
        <taxon>Bacillota</taxon>
        <taxon>Bacilli</taxon>
        <taxon>Bacillales</taxon>
        <taxon>Bacillaceae</taxon>
        <taxon>Piscibacillus</taxon>
    </lineage>
</organism>